<sequence length="425" mass="44208">MSSRIRSFDRSVQLLLINQLTINTGFYMLMPYLAGHLATDLGMAAWTIGLVLGVRNLSQQGLFLVGGTLADRLGYKPVIVAGCALRTGGFALLGVVDALPALLVASAATGFAGALFNPAVRAYLAQDAADRRLEAFAVFNVFCQAGILGGPLIGLALMATGAFRMVCLVAAMIFAVLTVVQLRWLPPRRPVAVPASTILADWRVVIGNRSFVLFSMAMAGSCVLSFQIYLLLPLMLQRQMGGQVGGALGGVSLIFTVSAITAIAGQLRITDAARRRWDGPAAMTRGVLIMAGSFLPLAGYGLAGPEVAGPAVLLAAVVLCTLLLTIGTALSYPFEMDTVVNLSRGGLVATHYGLYNTVAGIGIAAGNLLGGALLDASGEGPVPWIALSVLGGICGWAVRRLATAGRLSTDERGPTVHTALAQRRT</sequence>
<dbReference type="Pfam" id="PF07690">
    <property type="entry name" value="MFS_1"/>
    <property type="match status" value="1"/>
</dbReference>
<name>A0ABR7M2S9_9ACTN</name>
<evidence type="ECO:0000256" key="2">
    <source>
        <dbReference type="ARBA" id="ARBA00022448"/>
    </source>
</evidence>
<organism evidence="9 10">
    <name type="scientific">Actinomadura alba</name>
    <dbReference type="NCBI Taxonomy" id="406431"/>
    <lineage>
        <taxon>Bacteria</taxon>
        <taxon>Bacillati</taxon>
        <taxon>Actinomycetota</taxon>
        <taxon>Actinomycetes</taxon>
        <taxon>Streptosporangiales</taxon>
        <taxon>Thermomonosporaceae</taxon>
        <taxon>Actinomadura</taxon>
    </lineage>
</organism>
<dbReference type="PANTHER" id="PTHR23517:SF2">
    <property type="entry name" value="MULTIDRUG RESISTANCE PROTEIN MDTH"/>
    <property type="match status" value="1"/>
</dbReference>
<dbReference type="PANTHER" id="PTHR23517">
    <property type="entry name" value="RESISTANCE PROTEIN MDTM, PUTATIVE-RELATED-RELATED"/>
    <property type="match status" value="1"/>
</dbReference>
<keyword evidence="10" id="KW-1185">Reference proteome</keyword>
<keyword evidence="5 7" id="KW-1133">Transmembrane helix</keyword>
<dbReference type="InterPro" id="IPR020846">
    <property type="entry name" value="MFS_dom"/>
</dbReference>
<keyword evidence="6 7" id="KW-0472">Membrane</keyword>
<feature type="transmembrane region" description="Helical" evidence="7">
    <location>
        <begin position="309"/>
        <end position="332"/>
    </location>
</feature>
<dbReference type="RefSeq" id="WP_187248159.1">
    <property type="nucleotide sequence ID" value="NZ_BAAAOK010000007.1"/>
</dbReference>
<keyword evidence="2" id="KW-0813">Transport</keyword>
<keyword evidence="3" id="KW-1003">Cell membrane</keyword>
<dbReference type="SUPFAM" id="SSF103473">
    <property type="entry name" value="MFS general substrate transporter"/>
    <property type="match status" value="1"/>
</dbReference>
<evidence type="ECO:0000256" key="7">
    <source>
        <dbReference type="SAM" id="Phobius"/>
    </source>
</evidence>
<evidence type="ECO:0000256" key="6">
    <source>
        <dbReference type="ARBA" id="ARBA00023136"/>
    </source>
</evidence>
<feature type="transmembrane region" description="Helical" evidence="7">
    <location>
        <begin position="162"/>
        <end position="180"/>
    </location>
</feature>
<dbReference type="InterPro" id="IPR011701">
    <property type="entry name" value="MFS"/>
</dbReference>
<evidence type="ECO:0000256" key="3">
    <source>
        <dbReference type="ARBA" id="ARBA00022475"/>
    </source>
</evidence>
<reference evidence="9 10" key="1">
    <citation type="submission" date="2020-06" db="EMBL/GenBank/DDBJ databases">
        <title>Actinomadura xiongansis sp. nov., isolated from soil of Baiyangdian.</title>
        <authorList>
            <person name="Zhang X."/>
        </authorList>
    </citation>
    <scope>NUCLEOTIDE SEQUENCE [LARGE SCALE GENOMIC DNA]</scope>
    <source>
        <strain evidence="9 10">HBUM206468</strain>
    </source>
</reference>
<keyword evidence="4 7" id="KW-0812">Transmembrane</keyword>
<dbReference type="InterPro" id="IPR036259">
    <property type="entry name" value="MFS_trans_sf"/>
</dbReference>
<dbReference type="InterPro" id="IPR050171">
    <property type="entry name" value="MFS_Transporters"/>
</dbReference>
<feature type="transmembrane region" description="Helical" evidence="7">
    <location>
        <begin position="211"/>
        <end position="232"/>
    </location>
</feature>
<dbReference type="EMBL" id="JABVEC010000057">
    <property type="protein sequence ID" value="MBC6471119.1"/>
    <property type="molecule type" value="Genomic_DNA"/>
</dbReference>
<gene>
    <name evidence="9" type="ORF">HKK74_37360</name>
</gene>
<evidence type="ECO:0000313" key="9">
    <source>
        <dbReference type="EMBL" id="MBC6471119.1"/>
    </source>
</evidence>
<feature type="transmembrane region" description="Helical" evidence="7">
    <location>
        <begin position="244"/>
        <end position="265"/>
    </location>
</feature>
<evidence type="ECO:0000313" key="10">
    <source>
        <dbReference type="Proteomes" id="UP000805614"/>
    </source>
</evidence>
<feature type="transmembrane region" description="Helical" evidence="7">
    <location>
        <begin position="380"/>
        <end position="398"/>
    </location>
</feature>
<dbReference type="Proteomes" id="UP000805614">
    <property type="component" value="Unassembled WGS sequence"/>
</dbReference>
<feature type="transmembrane region" description="Helical" evidence="7">
    <location>
        <begin position="286"/>
        <end position="303"/>
    </location>
</feature>
<evidence type="ECO:0000256" key="5">
    <source>
        <dbReference type="ARBA" id="ARBA00022989"/>
    </source>
</evidence>
<feature type="transmembrane region" description="Helical" evidence="7">
    <location>
        <begin position="353"/>
        <end position="374"/>
    </location>
</feature>
<feature type="transmembrane region" description="Helical" evidence="7">
    <location>
        <begin position="136"/>
        <end position="156"/>
    </location>
</feature>
<feature type="transmembrane region" description="Helical" evidence="7">
    <location>
        <begin position="12"/>
        <end position="30"/>
    </location>
</feature>
<feature type="transmembrane region" description="Helical" evidence="7">
    <location>
        <begin position="102"/>
        <end position="124"/>
    </location>
</feature>
<evidence type="ECO:0000256" key="1">
    <source>
        <dbReference type="ARBA" id="ARBA00004651"/>
    </source>
</evidence>
<comment type="caution">
    <text evidence="9">The sequence shown here is derived from an EMBL/GenBank/DDBJ whole genome shotgun (WGS) entry which is preliminary data.</text>
</comment>
<evidence type="ECO:0000256" key="4">
    <source>
        <dbReference type="ARBA" id="ARBA00022692"/>
    </source>
</evidence>
<dbReference type="Gene3D" id="1.20.1250.20">
    <property type="entry name" value="MFS general substrate transporter like domains"/>
    <property type="match status" value="1"/>
</dbReference>
<accession>A0ABR7M2S9</accession>
<protein>
    <submittedName>
        <fullName evidence="9">MFS transporter</fullName>
    </submittedName>
</protein>
<evidence type="ECO:0000259" key="8">
    <source>
        <dbReference type="PROSITE" id="PS50850"/>
    </source>
</evidence>
<dbReference type="PROSITE" id="PS50850">
    <property type="entry name" value="MFS"/>
    <property type="match status" value="1"/>
</dbReference>
<proteinExistence type="predicted"/>
<feature type="domain" description="Major facilitator superfamily (MFS) profile" evidence="8">
    <location>
        <begin position="1"/>
        <end position="425"/>
    </location>
</feature>
<comment type="subcellular location">
    <subcellularLocation>
        <location evidence="1">Cell membrane</location>
        <topology evidence="1">Multi-pass membrane protein</topology>
    </subcellularLocation>
</comment>